<dbReference type="GO" id="GO:0003677">
    <property type="term" value="F:DNA binding"/>
    <property type="evidence" value="ECO:0007669"/>
    <property type="project" value="InterPro"/>
</dbReference>
<dbReference type="NCBIfam" id="NF002003">
    <property type="entry name" value="PRK00802.1-3"/>
    <property type="match status" value="1"/>
</dbReference>
<dbReference type="Pfam" id="PF02245">
    <property type="entry name" value="Pur_DNA_glyco"/>
    <property type="match status" value="1"/>
</dbReference>
<keyword evidence="4 5" id="KW-0234">DNA repair</keyword>
<dbReference type="InterPro" id="IPR003180">
    <property type="entry name" value="MPG"/>
</dbReference>
<evidence type="ECO:0000256" key="2">
    <source>
        <dbReference type="ARBA" id="ARBA00022763"/>
    </source>
</evidence>
<proteinExistence type="inferred from homology"/>
<evidence type="ECO:0000313" key="6">
    <source>
        <dbReference type="EMBL" id="AZZ40323.1"/>
    </source>
</evidence>
<dbReference type="GO" id="GO:0006284">
    <property type="term" value="P:base-excision repair"/>
    <property type="evidence" value="ECO:0007669"/>
    <property type="project" value="InterPro"/>
</dbReference>
<dbReference type="HAMAP" id="MF_00527">
    <property type="entry name" value="3MGH"/>
    <property type="match status" value="1"/>
</dbReference>
<evidence type="ECO:0000256" key="3">
    <source>
        <dbReference type="ARBA" id="ARBA00022801"/>
    </source>
</evidence>
<dbReference type="EC" id="3.2.2.-" evidence="5"/>
<name>A0A3T0S1X5_9ACTN</name>
<dbReference type="KEGG" id="aji:C0Z10_11845"/>
<dbReference type="AlphaFoldDB" id="A0A3T0S1X5"/>
<evidence type="ECO:0000313" key="7">
    <source>
        <dbReference type="Proteomes" id="UP000285875"/>
    </source>
</evidence>
<gene>
    <name evidence="6" type="ORF">C0Z10_11845</name>
</gene>
<protein>
    <recommendedName>
        <fullName evidence="5">Putative 3-methyladenine DNA glycosylase</fullName>
        <ecNumber evidence="5">3.2.2.-</ecNumber>
    </recommendedName>
</protein>
<dbReference type="Proteomes" id="UP000285875">
    <property type="component" value="Chromosome"/>
</dbReference>
<evidence type="ECO:0000256" key="1">
    <source>
        <dbReference type="ARBA" id="ARBA00009232"/>
    </source>
</evidence>
<evidence type="ECO:0000256" key="4">
    <source>
        <dbReference type="ARBA" id="ARBA00023204"/>
    </source>
</evidence>
<dbReference type="CDD" id="cd00540">
    <property type="entry name" value="AAG"/>
    <property type="match status" value="1"/>
</dbReference>
<organism evidence="6 7">
    <name type="scientific">Acidipropionibacterium jensenii</name>
    <dbReference type="NCBI Taxonomy" id="1749"/>
    <lineage>
        <taxon>Bacteria</taxon>
        <taxon>Bacillati</taxon>
        <taxon>Actinomycetota</taxon>
        <taxon>Actinomycetes</taxon>
        <taxon>Propionibacteriales</taxon>
        <taxon>Propionibacteriaceae</taxon>
        <taxon>Acidipropionibacterium</taxon>
    </lineage>
</organism>
<dbReference type="PANTHER" id="PTHR10429">
    <property type="entry name" value="DNA-3-METHYLADENINE GLYCOSYLASE"/>
    <property type="match status" value="1"/>
</dbReference>
<dbReference type="RefSeq" id="WP_097799516.1">
    <property type="nucleotide sequence ID" value="NZ_CP025570.1"/>
</dbReference>
<dbReference type="InterPro" id="IPR036995">
    <property type="entry name" value="MPG_sf"/>
</dbReference>
<sequence length="195" mass="20277">MIDLSQPALDVAPQLLGAIIRHGPVSVRITEVEAYMGLVDPASHAFNGPGGRAAVMFGPPGRLYVYLSYGIHHCINVICSPDGVASGVLLRAGEVVGGTQIVRDRRGPKAPDRKLASGPGNLGQALGVELADSGTALALDGFAPPTDGTSSDWSLEAPSAPVTARITTRIGISKNAETPWRFIIPGEPTVSGRRH</sequence>
<dbReference type="EMBL" id="CP025570">
    <property type="protein sequence ID" value="AZZ40323.1"/>
    <property type="molecule type" value="Genomic_DNA"/>
</dbReference>
<keyword evidence="3 5" id="KW-0378">Hydrolase</keyword>
<keyword evidence="2 5" id="KW-0227">DNA damage</keyword>
<comment type="similarity">
    <text evidence="1 5">Belongs to the DNA glycosylase MPG family.</text>
</comment>
<dbReference type="PANTHER" id="PTHR10429:SF0">
    <property type="entry name" value="DNA-3-METHYLADENINE GLYCOSYLASE"/>
    <property type="match status" value="1"/>
</dbReference>
<accession>A0A3T0S1X5</accession>
<dbReference type="SUPFAM" id="SSF50486">
    <property type="entry name" value="FMT C-terminal domain-like"/>
    <property type="match status" value="1"/>
</dbReference>
<dbReference type="Gene3D" id="3.10.300.10">
    <property type="entry name" value="Methylpurine-DNA glycosylase (MPG)"/>
    <property type="match status" value="1"/>
</dbReference>
<evidence type="ECO:0000256" key="5">
    <source>
        <dbReference type="HAMAP-Rule" id="MF_00527"/>
    </source>
</evidence>
<dbReference type="NCBIfam" id="TIGR00567">
    <property type="entry name" value="3mg"/>
    <property type="match status" value="1"/>
</dbReference>
<dbReference type="GO" id="GO:0003905">
    <property type="term" value="F:alkylbase DNA N-glycosylase activity"/>
    <property type="evidence" value="ECO:0007669"/>
    <property type="project" value="InterPro"/>
</dbReference>
<dbReference type="InterPro" id="IPR011034">
    <property type="entry name" value="Formyl_transferase-like_C_sf"/>
</dbReference>
<reference evidence="7" key="1">
    <citation type="submission" date="2017-12" db="EMBL/GenBank/DDBJ databases">
        <title>Whole genome sequencing of Acidipropionibacterium jensenii strains JS279 and JS280.</title>
        <authorList>
            <person name="Deptula P."/>
            <person name="Laine P."/>
            <person name="Smolander O.-P."/>
            <person name="Paulin L."/>
            <person name="Auvinen P."/>
            <person name="Varmanen P."/>
        </authorList>
    </citation>
    <scope>NUCLEOTIDE SEQUENCE [LARGE SCALE GENOMIC DNA]</scope>
    <source>
        <strain evidence="7">JS280</strain>
    </source>
</reference>